<dbReference type="Proteomes" id="UP000325122">
    <property type="component" value="Unassembled WGS sequence"/>
</dbReference>
<dbReference type="EMBL" id="VWOJ01000003">
    <property type="protein sequence ID" value="KAA5802409.1"/>
    <property type="molecule type" value="Genomic_DNA"/>
</dbReference>
<evidence type="ECO:0000313" key="2">
    <source>
        <dbReference type="Proteomes" id="UP000325122"/>
    </source>
</evidence>
<evidence type="ECO:0000313" key="1">
    <source>
        <dbReference type="EMBL" id="KAA5802409.1"/>
    </source>
</evidence>
<proteinExistence type="predicted"/>
<protein>
    <submittedName>
        <fullName evidence="1">Uncharacterized protein</fullName>
    </submittedName>
</protein>
<sequence>MRFSLPDIVFWPLAIGVSGALIWGAMQYRPTGQDAIVTDDAFIMEGAALDQLIPGPGTRTLFDPAASGGPVARVTATASMEAAGHLSAGIGAAIPAEFEAAVVGRDIEVRLDVRSADPDLTHIHIGYFVVGDADTGWRRMAVDSVFRTLTLRHHIPAGTPLNGIDWVGLWPDEEGAARPVLVRRIEVRILPEDAPE</sequence>
<organism evidence="1 2">
    <name type="scientific">Alkalicaulis satelles</name>
    <dbReference type="NCBI Taxonomy" id="2609175"/>
    <lineage>
        <taxon>Bacteria</taxon>
        <taxon>Pseudomonadati</taxon>
        <taxon>Pseudomonadota</taxon>
        <taxon>Alphaproteobacteria</taxon>
        <taxon>Maricaulales</taxon>
        <taxon>Maricaulaceae</taxon>
        <taxon>Alkalicaulis</taxon>
    </lineage>
</organism>
<dbReference type="RefSeq" id="WP_150023659.1">
    <property type="nucleotide sequence ID" value="NZ_VWOJ01000003.1"/>
</dbReference>
<accession>A0A5M6ZCK0</accession>
<dbReference type="AlphaFoldDB" id="A0A5M6ZCK0"/>
<reference evidence="1 2" key="1">
    <citation type="submission" date="2019-09" db="EMBL/GenBank/DDBJ databases">
        <authorList>
            <person name="Kevbrin V."/>
            <person name="Grouzdev D.S."/>
        </authorList>
    </citation>
    <scope>NUCLEOTIDE SEQUENCE [LARGE SCALE GENOMIC DNA]</scope>
    <source>
        <strain evidence="1 2">G-192</strain>
    </source>
</reference>
<keyword evidence="2" id="KW-1185">Reference proteome</keyword>
<comment type="caution">
    <text evidence="1">The sequence shown here is derived from an EMBL/GenBank/DDBJ whole genome shotgun (WGS) entry which is preliminary data.</text>
</comment>
<name>A0A5M6ZCK0_9PROT</name>
<gene>
    <name evidence="1" type="ORF">F1654_11345</name>
</gene>